<comment type="caution">
    <text evidence="2">The sequence shown here is derived from an EMBL/GenBank/DDBJ whole genome shotgun (WGS) entry which is preliminary data.</text>
</comment>
<protein>
    <submittedName>
        <fullName evidence="2">Uncharacterized protein</fullName>
    </submittedName>
</protein>
<feature type="transmembrane region" description="Helical" evidence="1">
    <location>
        <begin position="7"/>
        <end position="30"/>
    </location>
</feature>
<feature type="transmembrane region" description="Helical" evidence="1">
    <location>
        <begin position="83"/>
        <end position="103"/>
    </location>
</feature>
<feature type="transmembrane region" description="Helical" evidence="1">
    <location>
        <begin position="109"/>
        <end position="128"/>
    </location>
</feature>
<name>A0ABT7HIY5_9FUSO</name>
<keyword evidence="3" id="KW-1185">Reference proteome</keyword>
<keyword evidence="1" id="KW-0472">Membrane</keyword>
<gene>
    <name evidence="2" type="ORF">QQA45_02975</name>
</gene>
<accession>A0ABT7HIY5</accession>
<dbReference type="RefSeq" id="WP_066728351.1">
    <property type="nucleotide sequence ID" value="NZ_CAMYCH010000001.1"/>
</dbReference>
<proteinExistence type="predicted"/>
<evidence type="ECO:0000256" key="1">
    <source>
        <dbReference type="SAM" id="Phobius"/>
    </source>
</evidence>
<dbReference type="EMBL" id="JASSPP010000003">
    <property type="protein sequence ID" value="MDK9580477.1"/>
    <property type="molecule type" value="Genomic_DNA"/>
</dbReference>
<evidence type="ECO:0000313" key="2">
    <source>
        <dbReference type="EMBL" id="MDK9580477.1"/>
    </source>
</evidence>
<organism evidence="2 3">
    <name type="scientific">Sneathia sanguinegens</name>
    <dbReference type="NCBI Taxonomy" id="40543"/>
    <lineage>
        <taxon>Bacteria</taxon>
        <taxon>Fusobacteriati</taxon>
        <taxon>Fusobacteriota</taxon>
        <taxon>Fusobacteriia</taxon>
        <taxon>Fusobacteriales</taxon>
        <taxon>Leptotrichiaceae</taxon>
        <taxon>Sneathia</taxon>
    </lineage>
</organism>
<keyword evidence="1" id="KW-1133">Transmembrane helix</keyword>
<dbReference type="Proteomes" id="UP001225134">
    <property type="component" value="Unassembled WGS sequence"/>
</dbReference>
<reference evidence="2 3" key="1">
    <citation type="submission" date="2023-06" db="EMBL/GenBank/DDBJ databases">
        <title>Antibody response to the Sneathia vaginalis cytopathogenic toxin A during pregnancy.</title>
        <authorList>
            <person name="Mccoy Z.T."/>
            <person name="Serrano M.G."/>
            <person name="Spaine K."/>
            <person name="Edwards D.J."/>
            <person name="Buck G.A."/>
            <person name="Jefferson K."/>
        </authorList>
    </citation>
    <scope>NUCLEOTIDE SEQUENCE [LARGE SCALE GENOMIC DNA]</scope>
    <source>
        <strain evidence="2 3">CCUG 42621</strain>
    </source>
</reference>
<evidence type="ECO:0000313" key="3">
    <source>
        <dbReference type="Proteomes" id="UP001225134"/>
    </source>
</evidence>
<sequence length="133" mass="15998">MKLDKKTMVAFMIISFCIVVFESLNSFYLVKSIELYEKFRARTGLGLEEYKVNQMLNYTSSVSIFIIFTLYNYFLRKKLRITLLYKGIFSLFIIANILFKIFVYPQDTIFYFLSIFCQIILLIWIIILKEREK</sequence>
<feature type="transmembrane region" description="Helical" evidence="1">
    <location>
        <begin position="55"/>
        <end position="74"/>
    </location>
</feature>
<keyword evidence="1" id="KW-0812">Transmembrane</keyword>